<organism evidence="1 2">
    <name type="scientific">Pleurodeles waltl</name>
    <name type="common">Iberian ribbed newt</name>
    <dbReference type="NCBI Taxonomy" id="8319"/>
    <lineage>
        <taxon>Eukaryota</taxon>
        <taxon>Metazoa</taxon>
        <taxon>Chordata</taxon>
        <taxon>Craniata</taxon>
        <taxon>Vertebrata</taxon>
        <taxon>Euteleostomi</taxon>
        <taxon>Amphibia</taxon>
        <taxon>Batrachia</taxon>
        <taxon>Caudata</taxon>
        <taxon>Salamandroidea</taxon>
        <taxon>Salamandridae</taxon>
        <taxon>Pleurodelinae</taxon>
        <taxon>Pleurodeles</taxon>
    </lineage>
</organism>
<accession>A0AAV7VG02</accession>
<evidence type="ECO:0000313" key="2">
    <source>
        <dbReference type="Proteomes" id="UP001066276"/>
    </source>
</evidence>
<dbReference type="AlphaFoldDB" id="A0AAV7VG02"/>
<sequence length="53" mass="5879">SGLVTTGIPGFGQPGKRNCNETLMLERLPGCGKKFEDKMTKLDSTKWCNLTEF</sequence>
<proteinExistence type="predicted"/>
<comment type="caution">
    <text evidence="1">The sequence shown here is derived from an EMBL/GenBank/DDBJ whole genome shotgun (WGS) entry which is preliminary data.</text>
</comment>
<reference evidence="1" key="1">
    <citation type="journal article" date="2022" name="bioRxiv">
        <title>Sequencing and chromosome-scale assembly of the giantPleurodeles waltlgenome.</title>
        <authorList>
            <person name="Brown T."/>
            <person name="Elewa A."/>
            <person name="Iarovenko S."/>
            <person name="Subramanian E."/>
            <person name="Araus A.J."/>
            <person name="Petzold A."/>
            <person name="Susuki M."/>
            <person name="Suzuki K.-i.T."/>
            <person name="Hayashi T."/>
            <person name="Toyoda A."/>
            <person name="Oliveira C."/>
            <person name="Osipova E."/>
            <person name="Leigh N.D."/>
            <person name="Simon A."/>
            <person name="Yun M.H."/>
        </authorList>
    </citation>
    <scope>NUCLEOTIDE SEQUENCE</scope>
    <source>
        <strain evidence="1">20211129_DDA</strain>
        <tissue evidence="1">Liver</tissue>
    </source>
</reference>
<dbReference type="EMBL" id="JANPWB010000003">
    <property type="protein sequence ID" value="KAJ1200242.1"/>
    <property type="molecule type" value="Genomic_DNA"/>
</dbReference>
<evidence type="ECO:0000313" key="1">
    <source>
        <dbReference type="EMBL" id="KAJ1200242.1"/>
    </source>
</evidence>
<dbReference type="Proteomes" id="UP001066276">
    <property type="component" value="Chromosome 2_1"/>
</dbReference>
<name>A0AAV7VG02_PLEWA</name>
<keyword evidence="2" id="KW-1185">Reference proteome</keyword>
<protein>
    <submittedName>
        <fullName evidence="1">Uncharacterized protein</fullName>
    </submittedName>
</protein>
<gene>
    <name evidence="1" type="ORF">NDU88_004068</name>
</gene>
<feature type="non-terminal residue" evidence="1">
    <location>
        <position position="1"/>
    </location>
</feature>
<feature type="non-terminal residue" evidence="1">
    <location>
        <position position="53"/>
    </location>
</feature>